<evidence type="ECO:0000313" key="2">
    <source>
        <dbReference type="EMBL" id="KAG5385216.1"/>
    </source>
</evidence>
<accession>A0ABQ7LF58</accession>
<evidence type="ECO:0000256" key="1">
    <source>
        <dbReference type="SAM" id="MobiDB-lite"/>
    </source>
</evidence>
<feature type="region of interest" description="Disordered" evidence="1">
    <location>
        <begin position="1"/>
        <end position="26"/>
    </location>
</feature>
<dbReference type="Proteomes" id="UP000823674">
    <property type="component" value="Chromosome A09"/>
</dbReference>
<protein>
    <submittedName>
        <fullName evidence="2">Uncharacterized protein</fullName>
    </submittedName>
</protein>
<sequence length="156" mass="17569">TLSYEKALRKKESRCPTKARNRSLRSDQALVPLGRYVATERSSSLELRSDRAQPSSVATARPTRSLRSDRAQAKAWSLRSDRALVPLGRYEATGLEPKFGRCVAIEPFRTSIRHQFLHSRQTFERYLPKTVASSVHVSRHSNSSIKLSGLETAENS</sequence>
<feature type="region of interest" description="Disordered" evidence="1">
    <location>
        <begin position="44"/>
        <end position="72"/>
    </location>
</feature>
<comment type="caution">
    <text evidence="2">The sequence shown here is derived from an EMBL/GenBank/DDBJ whole genome shotgun (WGS) entry which is preliminary data.</text>
</comment>
<reference evidence="2 3" key="1">
    <citation type="submission" date="2021-03" db="EMBL/GenBank/DDBJ databases">
        <authorList>
            <person name="King G.J."/>
            <person name="Bancroft I."/>
            <person name="Baten A."/>
            <person name="Bloomfield J."/>
            <person name="Borpatragohain P."/>
            <person name="He Z."/>
            <person name="Irish N."/>
            <person name="Irwin J."/>
            <person name="Liu K."/>
            <person name="Mauleon R.P."/>
            <person name="Moore J."/>
            <person name="Morris R."/>
            <person name="Ostergaard L."/>
            <person name="Wang B."/>
            <person name="Wells R."/>
        </authorList>
    </citation>
    <scope>NUCLEOTIDE SEQUENCE [LARGE SCALE GENOMIC DNA]</scope>
    <source>
        <strain evidence="2">R-o-18</strain>
        <tissue evidence="2">Leaf</tissue>
    </source>
</reference>
<proteinExistence type="predicted"/>
<evidence type="ECO:0000313" key="3">
    <source>
        <dbReference type="Proteomes" id="UP000823674"/>
    </source>
</evidence>
<gene>
    <name evidence="2" type="primary">A09g514240.1_BraROA</name>
    <name evidence="2" type="ORF">IGI04_036686</name>
</gene>
<name>A0ABQ7LF58_BRACM</name>
<dbReference type="EMBL" id="JADBGQ010000008">
    <property type="protein sequence ID" value="KAG5385216.1"/>
    <property type="molecule type" value="Genomic_DNA"/>
</dbReference>
<feature type="non-terminal residue" evidence="2">
    <location>
        <position position="1"/>
    </location>
</feature>
<feature type="compositionally biased region" description="Basic residues" evidence="1">
    <location>
        <begin position="8"/>
        <end position="23"/>
    </location>
</feature>
<organism evidence="2 3">
    <name type="scientific">Brassica rapa subsp. trilocularis</name>
    <dbReference type="NCBI Taxonomy" id="1813537"/>
    <lineage>
        <taxon>Eukaryota</taxon>
        <taxon>Viridiplantae</taxon>
        <taxon>Streptophyta</taxon>
        <taxon>Embryophyta</taxon>
        <taxon>Tracheophyta</taxon>
        <taxon>Spermatophyta</taxon>
        <taxon>Magnoliopsida</taxon>
        <taxon>eudicotyledons</taxon>
        <taxon>Gunneridae</taxon>
        <taxon>Pentapetalae</taxon>
        <taxon>rosids</taxon>
        <taxon>malvids</taxon>
        <taxon>Brassicales</taxon>
        <taxon>Brassicaceae</taxon>
        <taxon>Brassiceae</taxon>
        <taxon>Brassica</taxon>
    </lineage>
</organism>
<keyword evidence="3" id="KW-1185">Reference proteome</keyword>